<name>A0AAE8MQD7_9PEZI</name>
<evidence type="ECO:0008006" key="4">
    <source>
        <dbReference type="Google" id="ProtNLM"/>
    </source>
</evidence>
<sequence>MAQTKLLKDPLPNAPTGPIHHKAIEFHHPNYPLRLSHLFSLPRVDRTRDPDIGFGIHHGTALLACRIVAGNVAGGRLCVDRHENEPVGSGPDEVLDGDMYYFVLADYPVPGPPYAIVPSFSDWAFPHGAVSESWPLPSDLSHDPSVRCIVSRDGLVLKKAHGLGIDSHRNIVNLRADLHKIYDANTFVFVPKKEIYGPDSGHDPLPYVLHVLKNDDVGEVGTMFHNVPLQGTEHTMREFHLARFARAILRGVEAFILQGHPRVVLRADEGGEPTVRELSGAVLKDLYGGGGARTSSPLNPRKRRRSGERNEDYRYDG</sequence>
<organism evidence="2 3">
    <name type="scientific">Cephalotrichum gorgonifer</name>
    <dbReference type="NCBI Taxonomy" id="2041049"/>
    <lineage>
        <taxon>Eukaryota</taxon>
        <taxon>Fungi</taxon>
        <taxon>Dikarya</taxon>
        <taxon>Ascomycota</taxon>
        <taxon>Pezizomycotina</taxon>
        <taxon>Sordariomycetes</taxon>
        <taxon>Hypocreomycetidae</taxon>
        <taxon>Microascales</taxon>
        <taxon>Microascaceae</taxon>
        <taxon>Cephalotrichum</taxon>
    </lineage>
</organism>
<evidence type="ECO:0000256" key="1">
    <source>
        <dbReference type="SAM" id="MobiDB-lite"/>
    </source>
</evidence>
<gene>
    <name evidence="2" type="ORF">DNG_00292</name>
</gene>
<protein>
    <recommendedName>
        <fullName evidence="4">HNH nuclease domain-containing protein</fullName>
    </recommendedName>
</protein>
<comment type="caution">
    <text evidence="2">The sequence shown here is derived from an EMBL/GenBank/DDBJ whole genome shotgun (WGS) entry which is preliminary data.</text>
</comment>
<feature type="compositionally biased region" description="Basic and acidic residues" evidence="1">
    <location>
        <begin position="307"/>
        <end position="317"/>
    </location>
</feature>
<evidence type="ECO:0000313" key="2">
    <source>
        <dbReference type="EMBL" id="SPN96772.1"/>
    </source>
</evidence>
<proteinExistence type="predicted"/>
<evidence type="ECO:0000313" key="3">
    <source>
        <dbReference type="Proteomes" id="UP001187682"/>
    </source>
</evidence>
<reference evidence="2" key="1">
    <citation type="submission" date="2018-03" db="EMBL/GenBank/DDBJ databases">
        <authorList>
            <person name="Guldener U."/>
        </authorList>
    </citation>
    <scope>NUCLEOTIDE SEQUENCE</scope>
</reference>
<accession>A0AAE8MQD7</accession>
<keyword evidence="3" id="KW-1185">Reference proteome</keyword>
<feature type="region of interest" description="Disordered" evidence="1">
    <location>
        <begin position="287"/>
        <end position="317"/>
    </location>
</feature>
<dbReference type="Proteomes" id="UP001187682">
    <property type="component" value="Unassembled WGS sequence"/>
</dbReference>
<dbReference type="AlphaFoldDB" id="A0AAE8MQD7"/>
<dbReference type="EMBL" id="ONZQ02000001">
    <property type="protein sequence ID" value="SPN96772.1"/>
    <property type="molecule type" value="Genomic_DNA"/>
</dbReference>